<protein>
    <submittedName>
        <fullName evidence="7">Glycerate dehydrogenase</fullName>
    </submittedName>
</protein>
<comment type="similarity">
    <text evidence="4">Belongs to the D-isomer specific 2-hydroxyacid dehydrogenase family.</text>
</comment>
<dbReference type="PANTHER" id="PTHR10996:SF178">
    <property type="entry name" value="2-HYDROXYACID DEHYDROGENASE YGL185C-RELATED"/>
    <property type="match status" value="1"/>
</dbReference>
<feature type="domain" description="D-isomer specific 2-hydroxyacid dehydrogenase NAD-binding" evidence="6">
    <location>
        <begin position="108"/>
        <end position="280"/>
    </location>
</feature>
<dbReference type="InterPro" id="IPR006140">
    <property type="entry name" value="D-isomer_DH_NAD-bd"/>
</dbReference>
<dbReference type="CDD" id="cd12156">
    <property type="entry name" value="HPPR"/>
    <property type="match status" value="1"/>
</dbReference>
<dbReference type="Gene3D" id="3.40.50.720">
    <property type="entry name" value="NAD(P)-binding Rossmann-like Domain"/>
    <property type="match status" value="2"/>
</dbReference>
<dbReference type="RefSeq" id="WP_188609306.1">
    <property type="nucleotide sequence ID" value="NZ_BMGG01000004.1"/>
</dbReference>
<evidence type="ECO:0000313" key="8">
    <source>
        <dbReference type="Proteomes" id="UP000637002"/>
    </source>
</evidence>
<dbReference type="InterPro" id="IPR006139">
    <property type="entry name" value="D-isomer_2_OHA_DH_cat_dom"/>
</dbReference>
<comment type="caution">
    <text evidence="7">The sequence shown here is derived from an EMBL/GenBank/DDBJ whole genome shotgun (WGS) entry which is preliminary data.</text>
</comment>
<proteinExistence type="inferred from homology"/>
<dbReference type="PANTHER" id="PTHR10996">
    <property type="entry name" value="2-HYDROXYACID DEHYDROGENASE-RELATED"/>
    <property type="match status" value="1"/>
</dbReference>
<keyword evidence="8" id="KW-1185">Reference proteome</keyword>
<evidence type="ECO:0000256" key="1">
    <source>
        <dbReference type="ARBA" id="ARBA00022857"/>
    </source>
</evidence>
<reference evidence="7" key="2">
    <citation type="submission" date="2020-09" db="EMBL/GenBank/DDBJ databases">
        <authorList>
            <person name="Sun Q."/>
            <person name="Zhou Y."/>
        </authorList>
    </citation>
    <scope>NUCLEOTIDE SEQUENCE</scope>
    <source>
        <strain evidence="7">CGMCC 1.12919</strain>
    </source>
</reference>
<evidence type="ECO:0000259" key="6">
    <source>
        <dbReference type="Pfam" id="PF02826"/>
    </source>
</evidence>
<dbReference type="EMBL" id="BMGG01000004">
    <property type="protein sequence ID" value="GGC63740.1"/>
    <property type="molecule type" value="Genomic_DNA"/>
</dbReference>
<name>A0A916U8U3_9HYPH</name>
<keyword evidence="2 4" id="KW-0560">Oxidoreductase</keyword>
<keyword evidence="3" id="KW-0520">NAD</keyword>
<dbReference type="GO" id="GO:0030267">
    <property type="term" value="F:glyoxylate reductase (NADPH) activity"/>
    <property type="evidence" value="ECO:0007669"/>
    <property type="project" value="TreeGrafter"/>
</dbReference>
<dbReference type="Pfam" id="PF00389">
    <property type="entry name" value="2-Hacid_dh"/>
    <property type="match status" value="1"/>
</dbReference>
<dbReference type="GO" id="GO:0016618">
    <property type="term" value="F:hydroxypyruvate reductase [NAD(P)H] activity"/>
    <property type="evidence" value="ECO:0007669"/>
    <property type="project" value="TreeGrafter"/>
</dbReference>
<evidence type="ECO:0000256" key="2">
    <source>
        <dbReference type="ARBA" id="ARBA00023002"/>
    </source>
</evidence>
<dbReference type="InterPro" id="IPR036291">
    <property type="entry name" value="NAD(P)-bd_dom_sf"/>
</dbReference>
<reference evidence="7" key="1">
    <citation type="journal article" date="2014" name="Int. J. Syst. Evol. Microbiol.">
        <title>Complete genome sequence of Corynebacterium casei LMG S-19264T (=DSM 44701T), isolated from a smear-ripened cheese.</title>
        <authorList>
            <consortium name="US DOE Joint Genome Institute (JGI-PGF)"/>
            <person name="Walter F."/>
            <person name="Albersmeier A."/>
            <person name="Kalinowski J."/>
            <person name="Ruckert C."/>
        </authorList>
    </citation>
    <scope>NUCLEOTIDE SEQUENCE</scope>
    <source>
        <strain evidence="7">CGMCC 1.12919</strain>
    </source>
</reference>
<evidence type="ECO:0000256" key="4">
    <source>
        <dbReference type="RuleBase" id="RU003719"/>
    </source>
</evidence>
<dbReference type="Pfam" id="PF02826">
    <property type="entry name" value="2-Hacid_dh_C"/>
    <property type="match status" value="1"/>
</dbReference>
<dbReference type="GO" id="GO:0005829">
    <property type="term" value="C:cytosol"/>
    <property type="evidence" value="ECO:0007669"/>
    <property type="project" value="TreeGrafter"/>
</dbReference>
<evidence type="ECO:0000313" key="7">
    <source>
        <dbReference type="EMBL" id="GGC63740.1"/>
    </source>
</evidence>
<evidence type="ECO:0000256" key="3">
    <source>
        <dbReference type="ARBA" id="ARBA00023027"/>
    </source>
</evidence>
<sequence>MSQVEVVQVSPLMPEPQQALEAAFTVHRCYGAADREAVLGSLAGRARAVAGGGASVDAAFIDALPRLEIIANLGVGYDAVDAAYAGRKGVVVTNTPDVLTDEVADLTLGLILATVRRLPQADRYVREGRWPKAPFPLTGSLRGRTIGILGLGRIGKAIATRCAAFGVPVAYYGRRRQPDVVYTYHPTLPALAAAVDVLVVVAPGGAETRGIVDAQVLRALGPDGILINVGRGSVVDEPALVAALQDGTIAAAGLDVFAHEPHVPAELIALDNVVLLPHVGSASVATRNAMSQLVVDNLINWFAGRGPVTPVAETPWPPS</sequence>
<dbReference type="AlphaFoldDB" id="A0A916U8U3"/>
<dbReference type="FunFam" id="3.40.50.720:FF:000213">
    <property type="entry name" value="Putative 2-hydroxyacid dehydrogenase"/>
    <property type="match status" value="1"/>
</dbReference>
<dbReference type="Proteomes" id="UP000637002">
    <property type="component" value="Unassembled WGS sequence"/>
</dbReference>
<dbReference type="SUPFAM" id="SSF51735">
    <property type="entry name" value="NAD(P)-binding Rossmann-fold domains"/>
    <property type="match status" value="1"/>
</dbReference>
<dbReference type="GO" id="GO:0051287">
    <property type="term" value="F:NAD binding"/>
    <property type="evidence" value="ECO:0007669"/>
    <property type="project" value="InterPro"/>
</dbReference>
<feature type="domain" description="D-isomer specific 2-hydroxyacid dehydrogenase catalytic" evidence="5">
    <location>
        <begin position="9"/>
        <end position="311"/>
    </location>
</feature>
<gene>
    <name evidence="7" type="ORF">GCM10010994_22880</name>
</gene>
<evidence type="ECO:0000259" key="5">
    <source>
        <dbReference type="Pfam" id="PF00389"/>
    </source>
</evidence>
<dbReference type="InterPro" id="IPR050223">
    <property type="entry name" value="D-isomer_2-hydroxyacid_DH"/>
</dbReference>
<keyword evidence="1" id="KW-0521">NADP</keyword>
<accession>A0A916U8U3</accession>
<dbReference type="SUPFAM" id="SSF52283">
    <property type="entry name" value="Formate/glycerate dehydrogenase catalytic domain-like"/>
    <property type="match status" value="1"/>
</dbReference>
<organism evidence="7 8">
    <name type="scientific">Chelatococcus reniformis</name>
    <dbReference type="NCBI Taxonomy" id="1494448"/>
    <lineage>
        <taxon>Bacteria</taxon>
        <taxon>Pseudomonadati</taxon>
        <taxon>Pseudomonadota</taxon>
        <taxon>Alphaproteobacteria</taxon>
        <taxon>Hyphomicrobiales</taxon>
        <taxon>Chelatococcaceae</taxon>
        <taxon>Chelatococcus</taxon>
    </lineage>
</organism>